<keyword evidence="2" id="KW-1185">Reference proteome</keyword>
<protein>
    <submittedName>
        <fullName evidence="1">DUF5987 family protein</fullName>
    </submittedName>
</protein>
<organism evidence="1 2">
    <name type="scientific">Streptomyces sp. 900116325</name>
    <dbReference type="NCBI Taxonomy" id="3154295"/>
    <lineage>
        <taxon>Bacteria</taxon>
        <taxon>Bacillati</taxon>
        <taxon>Actinomycetota</taxon>
        <taxon>Actinomycetes</taxon>
        <taxon>Kitasatosporales</taxon>
        <taxon>Streptomycetaceae</taxon>
        <taxon>Streptomyces</taxon>
    </lineage>
</organism>
<dbReference type="PROSITE" id="PS51318">
    <property type="entry name" value="TAT"/>
    <property type="match status" value="1"/>
</dbReference>
<dbReference type="RefSeq" id="WP_356710520.1">
    <property type="nucleotide sequence ID" value="NZ_JBEXIP010000016.1"/>
</dbReference>
<dbReference type="InterPro" id="IPR006311">
    <property type="entry name" value="TAT_signal"/>
</dbReference>
<sequence length="239" mass="24661">MSEPPARPTRRRLLVGLTAAVAALRAGELTAEAAPSARPVPDSVPVARAGLQPASLGLPDPTTATLEAFADTMVPGEKRYGGDVAIAGATPGPGAVQAGAVELLNLPDLGIGVLLPELALLVNTRALAYAATHGRVLLPTQPPFVALRFTDRTALAGELLTPGAPDRQLYVLLALFAAAAFDTAAHLHTAVAIRQRHPGLAWIGFPAPGADGLWRFPAYSYGRRLASEHPLTTPGGHPA</sequence>
<evidence type="ECO:0000313" key="2">
    <source>
        <dbReference type="Proteomes" id="UP001550044"/>
    </source>
</evidence>
<dbReference type="EMBL" id="JBEXIP010000016">
    <property type="protein sequence ID" value="MET8435195.1"/>
    <property type="molecule type" value="Genomic_DNA"/>
</dbReference>
<evidence type="ECO:0000313" key="1">
    <source>
        <dbReference type="EMBL" id="MET8435195.1"/>
    </source>
</evidence>
<proteinExistence type="predicted"/>
<dbReference type="InterPro" id="IPR046029">
    <property type="entry name" value="DUF5987"/>
</dbReference>
<reference evidence="1 2" key="1">
    <citation type="submission" date="2024-06" db="EMBL/GenBank/DDBJ databases">
        <title>The Natural Products Discovery Center: Release of the First 8490 Sequenced Strains for Exploring Actinobacteria Biosynthetic Diversity.</title>
        <authorList>
            <person name="Kalkreuter E."/>
            <person name="Kautsar S.A."/>
            <person name="Yang D."/>
            <person name="Bader C.D."/>
            <person name="Teijaro C.N."/>
            <person name="Fluegel L."/>
            <person name="Davis C.M."/>
            <person name="Simpson J.R."/>
            <person name="Lauterbach L."/>
            <person name="Steele A.D."/>
            <person name="Gui C."/>
            <person name="Meng S."/>
            <person name="Li G."/>
            <person name="Viehrig K."/>
            <person name="Ye F."/>
            <person name="Su P."/>
            <person name="Kiefer A.F."/>
            <person name="Nichols A."/>
            <person name="Cepeda A.J."/>
            <person name="Yan W."/>
            <person name="Fan B."/>
            <person name="Jiang Y."/>
            <person name="Adhikari A."/>
            <person name="Zheng C.-J."/>
            <person name="Schuster L."/>
            <person name="Cowan T.M."/>
            <person name="Smanski M.J."/>
            <person name="Chevrette M.G."/>
            <person name="De Carvalho L.P.S."/>
            <person name="Shen B."/>
        </authorList>
    </citation>
    <scope>NUCLEOTIDE SEQUENCE [LARGE SCALE GENOMIC DNA]</scope>
    <source>
        <strain evidence="1 2">NPDC005137</strain>
    </source>
</reference>
<gene>
    <name evidence="1" type="ORF">ABZV61_20865</name>
</gene>
<dbReference type="Proteomes" id="UP001550044">
    <property type="component" value="Unassembled WGS sequence"/>
</dbReference>
<accession>A0ABV2UBG3</accession>
<name>A0ABV2UBG3_9ACTN</name>
<comment type="caution">
    <text evidence="1">The sequence shown here is derived from an EMBL/GenBank/DDBJ whole genome shotgun (WGS) entry which is preliminary data.</text>
</comment>
<dbReference type="Pfam" id="PF19449">
    <property type="entry name" value="DUF5987"/>
    <property type="match status" value="1"/>
</dbReference>